<proteinExistence type="predicted"/>
<comment type="caution">
    <text evidence="1">The sequence shown here is derived from an EMBL/GenBank/DDBJ whole genome shotgun (WGS) entry which is preliminary data.</text>
</comment>
<organism evidence="1 2">
    <name type="scientific">Catenaria anguillulae PL171</name>
    <dbReference type="NCBI Taxonomy" id="765915"/>
    <lineage>
        <taxon>Eukaryota</taxon>
        <taxon>Fungi</taxon>
        <taxon>Fungi incertae sedis</taxon>
        <taxon>Blastocladiomycota</taxon>
        <taxon>Blastocladiomycetes</taxon>
        <taxon>Blastocladiales</taxon>
        <taxon>Catenariaceae</taxon>
        <taxon>Catenaria</taxon>
    </lineage>
</organism>
<keyword evidence="2" id="KW-1185">Reference proteome</keyword>
<gene>
    <name evidence="1" type="ORF">BCR44DRAFT_1438259</name>
</gene>
<dbReference type="EMBL" id="MCFL01000036">
    <property type="protein sequence ID" value="ORZ33329.1"/>
    <property type="molecule type" value="Genomic_DNA"/>
</dbReference>
<evidence type="ECO:0000313" key="2">
    <source>
        <dbReference type="Proteomes" id="UP000193411"/>
    </source>
</evidence>
<name>A0A1Y2HFL7_9FUNG</name>
<evidence type="ECO:0000313" key="1">
    <source>
        <dbReference type="EMBL" id="ORZ33329.1"/>
    </source>
</evidence>
<reference evidence="1 2" key="1">
    <citation type="submission" date="2016-07" db="EMBL/GenBank/DDBJ databases">
        <title>Pervasive Adenine N6-methylation of Active Genes in Fungi.</title>
        <authorList>
            <consortium name="DOE Joint Genome Institute"/>
            <person name="Mondo S.J."/>
            <person name="Dannebaum R.O."/>
            <person name="Kuo R.C."/>
            <person name="Labutti K."/>
            <person name="Haridas S."/>
            <person name="Kuo A."/>
            <person name="Salamov A."/>
            <person name="Ahrendt S.R."/>
            <person name="Lipzen A."/>
            <person name="Sullivan W."/>
            <person name="Andreopoulos W.B."/>
            <person name="Clum A."/>
            <person name="Lindquist E."/>
            <person name="Daum C."/>
            <person name="Ramamoorthy G.K."/>
            <person name="Gryganskyi A."/>
            <person name="Culley D."/>
            <person name="Magnuson J.K."/>
            <person name="James T.Y."/>
            <person name="O'Malley M.A."/>
            <person name="Stajich J.E."/>
            <person name="Spatafora J.W."/>
            <person name="Visel A."/>
            <person name="Grigoriev I.V."/>
        </authorList>
    </citation>
    <scope>NUCLEOTIDE SEQUENCE [LARGE SCALE GENOMIC DNA]</scope>
    <source>
        <strain evidence="1 2">PL171</strain>
    </source>
</reference>
<dbReference type="Proteomes" id="UP000193411">
    <property type="component" value="Unassembled WGS sequence"/>
</dbReference>
<dbReference type="AlphaFoldDB" id="A0A1Y2HFL7"/>
<protein>
    <submittedName>
        <fullName evidence="1">Uncharacterized protein</fullName>
    </submittedName>
</protein>
<accession>A0A1Y2HFL7</accession>
<sequence>MVQACKSLVLSRCTHHFDKSTIRNRASISRRAHSEKPAKTNAKAKGSQERRCCFRCRCSCRCGSVHGGACCRPTAFPACVAQRGHHDNSALERAAERVWVVKWLSSHHDGLARDCAHHAWDWRNLVSKLWKERRAEQLVSGVVPRECRGIGLEIGHGCEWEWLLAWILGHLPRYCTFSIV</sequence>